<dbReference type="PANTHER" id="PTHR30302">
    <property type="entry name" value="HYDROGENASE 1 MATURATION PROTEASE"/>
    <property type="match status" value="1"/>
</dbReference>
<dbReference type="GO" id="GO:0006508">
    <property type="term" value="P:proteolysis"/>
    <property type="evidence" value="ECO:0007669"/>
    <property type="project" value="UniProtKB-KW"/>
</dbReference>
<reference evidence="6" key="1">
    <citation type="journal article" date="2019" name="Int. J. Syst. Evol. Microbiol.">
        <title>The Global Catalogue of Microorganisms (GCM) 10K type strain sequencing project: providing services to taxonomists for standard genome sequencing and annotation.</title>
        <authorList>
            <consortium name="The Broad Institute Genomics Platform"/>
            <consortium name="The Broad Institute Genome Sequencing Center for Infectious Disease"/>
            <person name="Wu L."/>
            <person name="Ma J."/>
        </authorList>
    </citation>
    <scope>NUCLEOTIDE SEQUENCE [LARGE SCALE GENOMIC DNA]</scope>
    <source>
        <strain evidence="6">JCM 18514</strain>
    </source>
</reference>
<evidence type="ECO:0000313" key="5">
    <source>
        <dbReference type="EMBL" id="GAA5198858.1"/>
    </source>
</evidence>
<dbReference type="InterPro" id="IPR023430">
    <property type="entry name" value="Pept_HybD-like_dom_sf"/>
</dbReference>
<evidence type="ECO:0000256" key="4">
    <source>
        <dbReference type="ARBA" id="ARBA00022801"/>
    </source>
</evidence>
<keyword evidence="6" id="KW-1185">Reference proteome</keyword>
<dbReference type="PRINTS" id="PR00446">
    <property type="entry name" value="HYDRGNUPTAKE"/>
</dbReference>
<comment type="similarity">
    <text evidence="1">Belongs to the peptidase A31 family.</text>
</comment>
<accession>A0ABP9SQH0</accession>
<keyword evidence="2 5" id="KW-0645">Protease</keyword>
<evidence type="ECO:0000256" key="2">
    <source>
        <dbReference type="ARBA" id="ARBA00022670"/>
    </source>
</evidence>
<dbReference type="RefSeq" id="WP_345451536.1">
    <property type="nucleotide sequence ID" value="NZ_BAABKK010000026.1"/>
</dbReference>
<evidence type="ECO:0000256" key="1">
    <source>
        <dbReference type="ARBA" id="ARBA00006814"/>
    </source>
</evidence>
<organism evidence="5 6">
    <name type="scientific">Arthrobacter gyeryongensis</name>
    <dbReference type="NCBI Taxonomy" id="1650592"/>
    <lineage>
        <taxon>Bacteria</taxon>
        <taxon>Bacillati</taxon>
        <taxon>Actinomycetota</taxon>
        <taxon>Actinomycetes</taxon>
        <taxon>Micrococcales</taxon>
        <taxon>Micrococcaceae</taxon>
        <taxon>Arthrobacter</taxon>
    </lineage>
</organism>
<dbReference type="InterPro" id="IPR000671">
    <property type="entry name" value="Peptidase_A31"/>
</dbReference>
<gene>
    <name evidence="5" type="ORF">GCM10023346_37190</name>
</gene>
<keyword evidence="4" id="KW-0378">Hydrolase</keyword>
<evidence type="ECO:0000313" key="6">
    <source>
        <dbReference type="Proteomes" id="UP001500200"/>
    </source>
</evidence>
<dbReference type="Proteomes" id="UP001500200">
    <property type="component" value="Unassembled WGS sequence"/>
</dbReference>
<dbReference type="EMBL" id="BAABKK010000026">
    <property type="protein sequence ID" value="GAA5198858.1"/>
    <property type="molecule type" value="Genomic_DNA"/>
</dbReference>
<sequence>MNQVPPEALAAPAPQAAARVLVAGVGNIFLRDDGFGPEVARRLASESRLLTSDVRVVDYGIRGMHLAYDLLDHVDVLVLVDAVPSEPAPSLEDPGQSGSAAGSIRVMRIRAEDLDGRAALDPHGMNPAAVLGRLRTLGGELPTTYVVGCVPADVSEGIGLSDPVSAAVPEAVSAVVSLLARHAPVNPSVAA</sequence>
<dbReference type="NCBIfam" id="TIGR00072">
    <property type="entry name" value="hydrog_prot"/>
    <property type="match status" value="1"/>
</dbReference>
<dbReference type="Pfam" id="PF01750">
    <property type="entry name" value="HycI"/>
    <property type="match status" value="1"/>
</dbReference>
<dbReference type="SUPFAM" id="SSF53163">
    <property type="entry name" value="HybD-like"/>
    <property type="match status" value="1"/>
</dbReference>
<protein>
    <submittedName>
        <fullName evidence="5">Hydrogenase maturation protease</fullName>
    </submittedName>
</protein>
<name>A0ABP9SQH0_9MICC</name>
<comment type="caution">
    <text evidence="5">The sequence shown here is derived from an EMBL/GenBank/DDBJ whole genome shotgun (WGS) entry which is preliminary data.</text>
</comment>
<evidence type="ECO:0000256" key="3">
    <source>
        <dbReference type="ARBA" id="ARBA00022750"/>
    </source>
</evidence>
<dbReference type="Gene3D" id="3.40.50.1450">
    <property type="entry name" value="HybD-like"/>
    <property type="match status" value="1"/>
</dbReference>
<proteinExistence type="inferred from homology"/>
<dbReference type="PANTHER" id="PTHR30302:SF1">
    <property type="entry name" value="HYDROGENASE 2 MATURATION PROTEASE"/>
    <property type="match status" value="1"/>
</dbReference>
<keyword evidence="3" id="KW-0064">Aspartyl protease</keyword>
<dbReference type="GO" id="GO:0008233">
    <property type="term" value="F:peptidase activity"/>
    <property type="evidence" value="ECO:0007669"/>
    <property type="project" value="UniProtKB-KW"/>
</dbReference>